<keyword evidence="3" id="KW-1185">Reference proteome</keyword>
<dbReference type="Proteomes" id="UP000078046">
    <property type="component" value="Unassembled WGS sequence"/>
</dbReference>
<dbReference type="AlphaFoldDB" id="A0A177AXI0"/>
<feature type="transmembrane region" description="Helical" evidence="1">
    <location>
        <begin position="37"/>
        <end position="63"/>
    </location>
</feature>
<protein>
    <submittedName>
        <fullName evidence="2">Uncharacterized protein</fullName>
    </submittedName>
</protein>
<feature type="transmembrane region" description="Helical" evidence="1">
    <location>
        <begin position="6"/>
        <end position="25"/>
    </location>
</feature>
<keyword evidence="1" id="KW-0812">Transmembrane</keyword>
<evidence type="ECO:0000313" key="2">
    <source>
        <dbReference type="EMBL" id="OAF66686.1"/>
    </source>
</evidence>
<evidence type="ECO:0000256" key="1">
    <source>
        <dbReference type="SAM" id="Phobius"/>
    </source>
</evidence>
<keyword evidence="1" id="KW-0472">Membrane</keyword>
<proteinExistence type="predicted"/>
<keyword evidence="1" id="KW-1133">Transmembrane helix</keyword>
<sequence length="116" mass="13688">MENISGTIWSATHMFILVTTVFFIYDDKLEWFKDLHAVAKLTVIALCSVVITLINVNLFFAVFDFGMKLYYAHTYNIIYKINDKFWVRLKHLPISNLNITDNENVNQENYQDQDDK</sequence>
<reference evidence="2 3" key="1">
    <citation type="submission" date="2016-04" db="EMBL/GenBank/DDBJ databases">
        <title>The genome of Intoshia linei affirms orthonectids as highly simplified spiralians.</title>
        <authorList>
            <person name="Mikhailov K.V."/>
            <person name="Slusarev G.S."/>
            <person name="Nikitin M.A."/>
            <person name="Logacheva M.D."/>
            <person name="Penin A."/>
            <person name="Aleoshin V."/>
            <person name="Panchin Y.V."/>
        </authorList>
    </citation>
    <scope>NUCLEOTIDE SEQUENCE [LARGE SCALE GENOMIC DNA]</scope>
    <source>
        <strain evidence="2">Intl2013</strain>
        <tissue evidence="2">Whole animal</tissue>
    </source>
</reference>
<evidence type="ECO:0000313" key="3">
    <source>
        <dbReference type="Proteomes" id="UP000078046"/>
    </source>
</evidence>
<comment type="caution">
    <text evidence="2">The sequence shown here is derived from an EMBL/GenBank/DDBJ whole genome shotgun (WGS) entry which is preliminary data.</text>
</comment>
<dbReference type="EMBL" id="LWCA01000858">
    <property type="protein sequence ID" value="OAF66686.1"/>
    <property type="molecule type" value="Genomic_DNA"/>
</dbReference>
<name>A0A177AXI0_9BILA</name>
<gene>
    <name evidence="2" type="ORF">A3Q56_05610</name>
</gene>
<organism evidence="2 3">
    <name type="scientific">Intoshia linei</name>
    <dbReference type="NCBI Taxonomy" id="1819745"/>
    <lineage>
        <taxon>Eukaryota</taxon>
        <taxon>Metazoa</taxon>
        <taxon>Spiralia</taxon>
        <taxon>Lophotrochozoa</taxon>
        <taxon>Mesozoa</taxon>
        <taxon>Orthonectida</taxon>
        <taxon>Rhopaluridae</taxon>
        <taxon>Intoshia</taxon>
    </lineage>
</organism>
<accession>A0A177AXI0</accession>